<accession>A0AAN9NPV2</accession>
<gene>
    <name evidence="1" type="ORF">VNO80_02371</name>
</gene>
<keyword evidence="2" id="KW-1185">Reference proteome</keyword>
<proteinExistence type="predicted"/>
<comment type="caution">
    <text evidence="1">The sequence shown here is derived from an EMBL/GenBank/DDBJ whole genome shotgun (WGS) entry which is preliminary data.</text>
</comment>
<dbReference type="EMBL" id="JAYMYR010000002">
    <property type="protein sequence ID" value="KAK7376951.1"/>
    <property type="molecule type" value="Genomic_DNA"/>
</dbReference>
<dbReference type="Proteomes" id="UP001374584">
    <property type="component" value="Unassembled WGS sequence"/>
</dbReference>
<name>A0AAN9NPV2_PHACN</name>
<protein>
    <submittedName>
        <fullName evidence="1">Uncharacterized protein</fullName>
    </submittedName>
</protein>
<dbReference type="AlphaFoldDB" id="A0AAN9NPV2"/>
<sequence length="90" mass="10198">MELNGNLIGQAYIYSCAPNIAAHLTPCSIVVAMYIIRCDGINLFRHRKCSIKNQLFDQNELKATKRSDDCDEIRMTRVGVLELDNDYGSE</sequence>
<reference evidence="1 2" key="1">
    <citation type="submission" date="2024-01" db="EMBL/GenBank/DDBJ databases">
        <title>The genomes of 5 underutilized Papilionoideae crops provide insights into root nodulation and disease resistanc.</title>
        <authorList>
            <person name="Jiang F."/>
        </authorList>
    </citation>
    <scope>NUCLEOTIDE SEQUENCE [LARGE SCALE GENOMIC DNA]</scope>
    <source>
        <strain evidence="1">JINMINGXINNONG_FW02</strain>
        <tissue evidence="1">Leaves</tissue>
    </source>
</reference>
<evidence type="ECO:0000313" key="1">
    <source>
        <dbReference type="EMBL" id="KAK7376951.1"/>
    </source>
</evidence>
<evidence type="ECO:0000313" key="2">
    <source>
        <dbReference type="Proteomes" id="UP001374584"/>
    </source>
</evidence>
<organism evidence="1 2">
    <name type="scientific">Phaseolus coccineus</name>
    <name type="common">Scarlet runner bean</name>
    <name type="synonym">Phaseolus multiflorus</name>
    <dbReference type="NCBI Taxonomy" id="3886"/>
    <lineage>
        <taxon>Eukaryota</taxon>
        <taxon>Viridiplantae</taxon>
        <taxon>Streptophyta</taxon>
        <taxon>Embryophyta</taxon>
        <taxon>Tracheophyta</taxon>
        <taxon>Spermatophyta</taxon>
        <taxon>Magnoliopsida</taxon>
        <taxon>eudicotyledons</taxon>
        <taxon>Gunneridae</taxon>
        <taxon>Pentapetalae</taxon>
        <taxon>rosids</taxon>
        <taxon>fabids</taxon>
        <taxon>Fabales</taxon>
        <taxon>Fabaceae</taxon>
        <taxon>Papilionoideae</taxon>
        <taxon>50 kb inversion clade</taxon>
        <taxon>NPAAA clade</taxon>
        <taxon>indigoferoid/millettioid clade</taxon>
        <taxon>Phaseoleae</taxon>
        <taxon>Phaseolus</taxon>
    </lineage>
</organism>